<feature type="domain" description="Phosphoribulokinase/uridine kinase" evidence="1">
    <location>
        <begin position="1"/>
        <end position="47"/>
    </location>
</feature>
<comment type="caution">
    <text evidence="2">The sequence shown here is derived from an EMBL/GenBank/DDBJ whole genome shotgun (WGS) entry which is preliminary data.</text>
</comment>
<name>A0ABP0LQX5_9DINO</name>
<organism evidence="2 3">
    <name type="scientific">Durusdinium trenchii</name>
    <dbReference type="NCBI Taxonomy" id="1381693"/>
    <lineage>
        <taxon>Eukaryota</taxon>
        <taxon>Sar</taxon>
        <taxon>Alveolata</taxon>
        <taxon>Dinophyceae</taxon>
        <taxon>Suessiales</taxon>
        <taxon>Symbiodiniaceae</taxon>
        <taxon>Durusdinium</taxon>
    </lineage>
</organism>
<evidence type="ECO:0000313" key="2">
    <source>
        <dbReference type="EMBL" id="CAK9040969.1"/>
    </source>
</evidence>
<dbReference type="InterPro" id="IPR006083">
    <property type="entry name" value="PRK/URK"/>
</dbReference>
<dbReference type="EMBL" id="CAXAMM010017349">
    <property type="protein sequence ID" value="CAK9040969.1"/>
    <property type="molecule type" value="Genomic_DNA"/>
</dbReference>
<gene>
    <name evidence="2" type="ORF">SCF082_LOCUS23731</name>
</gene>
<sequence>MMTVICLDDYHINDRAGRKATGLTALDARENDFDLMGVQIEALKKGVVFQT</sequence>
<proteinExistence type="predicted"/>
<evidence type="ECO:0000259" key="1">
    <source>
        <dbReference type="Pfam" id="PF00485"/>
    </source>
</evidence>
<keyword evidence="3" id="KW-1185">Reference proteome</keyword>
<reference evidence="2 3" key="1">
    <citation type="submission" date="2024-02" db="EMBL/GenBank/DDBJ databases">
        <authorList>
            <person name="Chen Y."/>
            <person name="Shah S."/>
            <person name="Dougan E. K."/>
            <person name="Thang M."/>
            <person name="Chan C."/>
        </authorList>
    </citation>
    <scope>NUCLEOTIDE SEQUENCE [LARGE SCALE GENOMIC DNA]</scope>
</reference>
<protein>
    <submittedName>
        <fullName evidence="2">Chloroplastic (PRK) (PRKase) (Phosphopentokinase)</fullName>
    </submittedName>
</protein>
<feature type="non-terminal residue" evidence="2">
    <location>
        <position position="51"/>
    </location>
</feature>
<accession>A0ABP0LQX5</accession>
<evidence type="ECO:0000313" key="3">
    <source>
        <dbReference type="Proteomes" id="UP001642464"/>
    </source>
</evidence>
<dbReference type="Pfam" id="PF00485">
    <property type="entry name" value="PRK"/>
    <property type="match status" value="1"/>
</dbReference>
<dbReference type="Proteomes" id="UP001642464">
    <property type="component" value="Unassembled WGS sequence"/>
</dbReference>